<keyword evidence="9" id="KW-1185">Reference proteome</keyword>
<sequence length="605" mass="67335">MDKKKTGIPRLLEIAGEKRGLLIVSGTLSSISAVCMLIPYISVYFILAELLKNASNPSLANGALMIHWGTIALIGLISGIITMYLSGLSSHIAAYRILYGLRIKLSTHIGKLPLGYFTQTSTGTIKKTMEQNVEKIENFVAHQLPDLVNVLATVIVMIIAMIYLNPLLTIACIIPLVLGYSVQASMRTGEKAKENLKYYHDSLERINASTVQYVRGMPVIKVFGQTVHSFRKFYEDMISYRDYCVKYSDQFQNSYIIFKVMLGSTMTFILPIGVYLLSREPENIAFALTLLFFLIMAPGISVPMYKFTNFAATIADISEGVERIDKILSEKPIQEIKNPQVPKRFDIEFNNVSFSYDLADTSSTSTRKEALSNINFKSKQGKVTALVGPSGSGKSTIANLIPRFWDVEEGGIFIGGVNIRSIKTEDLMNIVSFVFQDSFLFYDTIYENILVGKPNATPEEVYAAARAAQCHEFIEKLPQGYDTLIGEGGTYLSGGEEQRVSVARAILKNSPILVFDEATAFADPENEYQMQLALKELMQNKTVIVIAHRLSSIQDSDQIIVLDEGHIVEKGTHEKLRAANGLYRKMWDAYTDAGEWKIQKGGIIA</sequence>
<dbReference type="InterPro" id="IPR003593">
    <property type="entry name" value="AAA+_ATPase"/>
</dbReference>
<dbReference type="PROSITE" id="PS50929">
    <property type="entry name" value="ABC_TM1F"/>
    <property type="match status" value="1"/>
</dbReference>
<organism evidence="8 9">
    <name type="scientific">Tissierella simiarum</name>
    <dbReference type="NCBI Taxonomy" id="2841534"/>
    <lineage>
        <taxon>Bacteria</taxon>
        <taxon>Bacillati</taxon>
        <taxon>Bacillota</taxon>
        <taxon>Tissierellia</taxon>
        <taxon>Tissierellales</taxon>
        <taxon>Tissierellaceae</taxon>
        <taxon>Tissierella</taxon>
    </lineage>
</organism>
<dbReference type="CDD" id="cd07346">
    <property type="entry name" value="ABC_6TM_exporters"/>
    <property type="match status" value="1"/>
</dbReference>
<dbReference type="GO" id="GO:0005524">
    <property type="term" value="F:ATP binding"/>
    <property type="evidence" value="ECO:0007669"/>
    <property type="project" value="UniProtKB-KW"/>
</dbReference>
<dbReference type="Pfam" id="PF00005">
    <property type="entry name" value="ABC_tran"/>
    <property type="match status" value="1"/>
</dbReference>
<comment type="caution">
    <text evidence="8">The sequence shown here is derived from an EMBL/GenBank/DDBJ whole genome shotgun (WGS) entry which is preliminary data.</text>
</comment>
<dbReference type="SMART" id="SM00382">
    <property type="entry name" value="AAA"/>
    <property type="match status" value="1"/>
</dbReference>
<evidence type="ECO:0000259" key="6">
    <source>
        <dbReference type="PROSITE" id="PS50893"/>
    </source>
</evidence>
<evidence type="ECO:0000256" key="3">
    <source>
        <dbReference type="ARBA" id="ARBA00022989"/>
    </source>
</evidence>
<dbReference type="Pfam" id="PF00664">
    <property type="entry name" value="ABC_membrane"/>
    <property type="match status" value="1"/>
</dbReference>
<protein>
    <submittedName>
        <fullName evidence="8">ABC transporter ATP-binding protein/permease</fullName>
    </submittedName>
</protein>
<dbReference type="Proteomes" id="UP000749471">
    <property type="component" value="Unassembled WGS sequence"/>
</dbReference>
<evidence type="ECO:0000256" key="1">
    <source>
        <dbReference type="ARBA" id="ARBA00004141"/>
    </source>
</evidence>
<keyword evidence="3 5" id="KW-1133">Transmembrane helix</keyword>
<evidence type="ECO:0000256" key="5">
    <source>
        <dbReference type="SAM" id="Phobius"/>
    </source>
</evidence>
<name>A0ABS6E3C0_9FIRM</name>
<comment type="subcellular location">
    <subcellularLocation>
        <location evidence="1">Membrane</location>
        <topology evidence="1">Multi-pass membrane protein</topology>
    </subcellularLocation>
</comment>
<feature type="transmembrane region" description="Helical" evidence="5">
    <location>
        <begin position="256"/>
        <end position="277"/>
    </location>
</feature>
<dbReference type="PROSITE" id="PS50893">
    <property type="entry name" value="ABC_TRANSPORTER_2"/>
    <property type="match status" value="1"/>
</dbReference>
<evidence type="ECO:0000313" key="8">
    <source>
        <dbReference type="EMBL" id="MBU5437321.1"/>
    </source>
</evidence>
<reference evidence="8 9" key="1">
    <citation type="submission" date="2021-06" db="EMBL/GenBank/DDBJ databases">
        <authorList>
            <person name="Sun Q."/>
            <person name="Li D."/>
        </authorList>
    </citation>
    <scope>NUCLEOTIDE SEQUENCE [LARGE SCALE GENOMIC DNA]</scope>
    <source>
        <strain evidence="8 9">MSJ-40</strain>
    </source>
</reference>
<dbReference type="EMBL" id="JAHLPM010000003">
    <property type="protein sequence ID" value="MBU5437321.1"/>
    <property type="molecule type" value="Genomic_DNA"/>
</dbReference>
<dbReference type="InterPro" id="IPR003439">
    <property type="entry name" value="ABC_transporter-like_ATP-bd"/>
</dbReference>
<keyword evidence="4 5" id="KW-0472">Membrane</keyword>
<dbReference type="PANTHER" id="PTHR24221:SF397">
    <property type="entry name" value="ABC TRANSPORTER, ATP-BINDING TRANSMEMBRANE PROTEIN"/>
    <property type="match status" value="1"/>
</dbReference>
<keyword evidence="8" id="KW-0067">ATP-binding</keyword>
<dbReference type="PANTHER" id="PTHR24221">
    <property type="entry name" value="ATP-BINDING CASSETTE SUB-FAMILY B"/>
    <property type="match status" value="1"/>
</dbReference>
<accession>A0ABS6E3C0</accession>
<feature type="transmembrane region" description="Helical" evidence="5">
    <location>
        <begin position="66"/>
        <end position="86"/>
    </location>
</feature>
<feature type="domain" description="ABC transmembrane type-1" evidence="7">
    <location>
        <begin position="23"/>
        <end position="316"/>
    </location>
</feature>
<gene>
    <name evidence="8" type="ORF">KQI42_04830</name>
</gene>
<proteinExistence type="predicted"/>
<evidence type="ECO:0000259" key="7">
    <source>
        <dbReference type="PROSITE" id="PS50929"/>
    </source>
</evidence>
<evidence type="ECO:0000313" key="9">
    <source>
        <dbReference type="Proteomes" id="UP000749471"/>
    </source>
</evidence>
<dbReference type="InterPro" id="IPR011527">
    <property type="entry name" value="ABC1_TM_dom"/>
</dbReference>
<dbReference type="RefSeq" id="WP_216517319.1">
    <property type="nucleotide sequence ID" value="NZ_JAHLPM010000003.1"/>
</dbReference>
<feature type="transmembrane region" description="Helical" evidence="5">
    <location>
        <begin position="21"/>
        <end position="46"/>
    </location>
</feature>
<dbReference type="InterPro" id="IPR039421">
    <property type="entry name" value="Type_1_exporter"/>
</dbReference>
<feature type="domain" description="ABC transporter" evidence="6">
    <location>
        <begin position="347"/>
        <end position="589"/>
    </location>
</feature>
<keyword evidence="2 5" id="KW-0812">Transmembrane</keyword>
<evidence type="ECO:0000256" key="4">
    <source>
        <dbReference type="ARBA" id="ARBA00023136"/>
    </source>
</evidence>
<feature type="transmembrane region" description="Helical" evidence="5">
    <location>
        <begin position="284"/>
        <end position="305"/>
    </location>
</feature>
<evidence type="ECO:0000256" key="2">
    <source>
        <dbReference type="ARBA" id="ARBA00022692"/>
    </source>
</evidence>
<keyword evidence="8" id="KW-0547">Nucleotide-binding</keyword>
<feature type="transmembrane region" description="Helical" evidence="5">
    <location>
        <begin position="150"/>
        <end position="178"/>
    </location>
</feature>